<accession>A0A840C4V7</accession>
<keyword evidence="2" id="KW-1185">Reference proteome</keyword>
<proteinExistence type="predicted"/>
<dbReference type="Proteomes" id="UP000585681">
    <property type="component" value="Unassembled WGS sequence"/>
</dbReference>
<evidence type="ECO:0000313" key="1">
    <source>
        <dbReference type="EMBL" id="MBB4020961.1"/>
    </source>
</evidence>
<reference evidence="1" key="1">
    <citation type="submission" date="2020-08" db="EMBL/GenBank/DDBJ databases">
        <title>Genomic Encyclopedia of Type Strains, Phase IV (KMG-IV): sequencing the most valuable type-strain genomes for metagenomic binning, comparative biology and taxonomic classification.</title>
        <authorList>
            <person name="Goeker M."/>
        </authorList>
    </citation>
    <scope>NUCLEOTIDE SEQUENCE [LARGE SCALE GENOMIC DNA]</scope>
    <source>
        <strain evidence="1">DSM 105040</strain>
    </source>
</reference>
<organism evidence="1 2">
    <name type="scientific">Actibacterium naphthalenivorans</name>
    <dbReference type="NCBI Taxonomy" id="1614693"/>
    <lineage>
        <taxon>Bacteria</taxon>
        <taxon>Pseudomonadati</taxon>
        <taxon>Pseudomonadota</taxon>
        <taxon>Alphaproteobacteria</taxon>
        <taxon>Rhodobacterales</taxon>
        <taxon>Roseobacteraceae</taxon>
        <taxon>Actibacterium</taxon>
    </lineage>
</organism>
<sequence length="91" mass="10246">MINLNDIEDMCTLTREEIAAIAEHEHVPEFDATMLAEYLMHLPKGPQTVNRMICDDARAALHAGNLTHARELFTVLQHFIADHPEAIRGAQ</sequence>
<gene>
    <name evidence="1" type="ORF">GGR17_000752</name>
</gene>
<dbReference type="RefSeq" id="WP_052071250.1">
    <property type="nucleotide sequence ID" value="NZ_JACIEQ010000001.1"/>
</dbReference>
<evidence type="ECO:0000313" key="2">
    <source>
        <dbReference type="Proteomes" id="UP000585681"/>
    </source>
</evidence>
<dbReference type="AlphaFoldDB" id="A0A840C4V7"/>
<name>A0A840C4V7_9RHOB</name>
<dbReference type="EMBL" id="JACIEQ010000001">
    <property type="protein sequence ID" value="MBB4020961.1"/>
    <property type="molecule type" value="Genomic_DNA"/>
</dbReference>
<protein>
    <submittedName>
        <fullName evidence="1">Uncharacterized protein</fullName>
    </submittedName>
</protein>
<comment type="caution">
    <text evidence="1">The sequence shown here is derived from an EMBL/GenBank/DDBJ whole genome shotgun (WGS) entry which is preliminary data.</text>
</comment>